<name>A0A1J5QHT8_9ZZZZ</name>
<dbReference type="InterPro" id="IPR055361">
    <property type="entry name" value="tRNA_methyltr_TrmB_bact"/>
</dbReference>
<dbReference type="NCBIfam" id="TIGR00091">
    <property type="entry name" value="tRNA (guanosine(46)-N7)-methyltransferase TrmB"/>
    <property type="match status" value="1"/>
</dbReference>
<comment type="catalytic activity">
    <reaction evidence="1">
        <text>guanosine(46) in tRNA + S-adenosyl-L-methionine = N(7)-methylguanosine(46) in tRNA + S-adenosyl-L-homocysteine</text>
        <dbReference type="Rhea" id="RHEA:42708"/>
        <dbReference type="Rhea" id="RHEA-COMP:10188"/>
        <dbReference type="Rhea" id="RHEA-COMP:10189"/>
        <dbReference type="ChEBI" id="CHEBI:57856"/>
        <dbReference type="ChEBI" id="CHEBI:59789"/>
        <dbReference type="ChEBI" id="CHEBI:74269"/>
        <dbReference type="ChEBI" id="CHEBI:74480"/>
        <dbReference type="EC" id="2.1.1.33"/>
    </reaction>
</comment>
<evidence type="ECO:0000313" key="7">
    <source>
        <dbReference type="EMBL" id="OIQ75557.1"/>
    </source>
</evidence>
<dbReference type="InterPro" id="IPR003358">
    <property type="entry name" value="tRNA_(Gua-N-7)_MeTrfase_Trmb"/>
</dbReference>
<evidence type="ECO:0000256" key="5">
    <source>
        <dbReference type="ARBA" id="ARBA00022691"/>
    </source>
</evidence>
<proteinExistence type="inferred from homology"/>
<dbReference type="PANTHER" id="PTHR23417:SF14">
    <property type="entry name" value="PENTACOTRIPEPTIDE-REPEAT REGION OF PRORP DOMAIN-CONTAINING PROTEIN"/>
    <property type="match status" value="1"/>
</dbReference>
<organism evidence="7">
    <name type="scientific">mine drainage metagenome</name>
    <dbReference type="NCBI Taxonomy" id="410659"/>
    <lineage>
        <taxon>unclassified sequences</taxon>
        <taxon>metagenomes</taxon>
        <taxon>ecological metagenomes</taxon>
    </lineage>
</organism>
<gene>
    <name evidence="7" type="primary">trmB_12</name>
    <name evidence="7" type="ORF">GALL_427740</name>
</gene>
<evidence type="ECO:0000256" key="4">
    <source>
        <dbReference type="ARBA" id="ARBA00022679"/>
    </source>
</evidence>
<keyword evidence="4 7" id="KW-0808">Transferase</keyword>
<sequence length="204" mass="22790">MTNAQEDALRQHWDVIGIQPKGTFDLASIFAPCKEVVLEIGTGMGETTAAMAEANPDVGILAIEVHRPGIGSLLVKIAERQLSNVRIVDGDAITVMENQILPSSLDGVRLYFPDPWPKTRHHKRRIVQSEWLDLVASRLKAGGTLHIATDWEPYAEWIEGRCEANSAISGGLIPRPNWRPLTRFENQGLTKGHRIFDFVYRKKS</sequence>
<dbReference type="AlphaFoldDB" id="A0A1J5QHT8"/>
<dbReference type="Gene3D" id="3.40.50.150">
    <property type="entry name" value="Vaccinia Virus protein VP39"/>
    <property type="match status" value="1"/>
</dbReference>
<evidence type="ECO:0000256" key="3">
    <source>
        <dbReference type="ARBA" id="ARBA00022603"/>
    </source>
</evidence>
<dbReference type="SUPFAM" id="SSF53335">
    <property type="entry name" value="S-adenosyl-L-methionine-dependent methyltransferases"/>
    <property type="match status" value="1"/>
</dbReference>
<reference evidence="7" key="1">
    <citation type="submission" date="2016-10" db="EMBL/GenBank/DDBJ databases">
        <title>Sequence of Gallionella enrichment culture.</title>
        <authorList>
            <person name="Poehlein A."/>
            <person name="Muehling M."/>
            <person name="Daniel R."/>
        </authorList>
    </citation>
    <scope>NUCLEOTIDE SEQUENCE</scope>
</reference>
<dbReference type="InterPro" id="IPR029063">
    <property type="entry name" value="SAM-dependent_MTases_sf"/>
</dbReference>
<comment type="caution">
    <text evidence="7">The sequence shown here is derived from an EMBL/GenBank/DDBJ whole genome shotgun (WGS) entry which is preliminary data.</text>
</comment>
<evidence type="ECO:0000256" key="1">
    <source>
        <dbReference type="ARBA" id="ARBA00000142"/>
    </source>
</evidence>
<dbReference type="PROSITE" id="PS51625">
    <property type="entry name" value="SAM_MT_TRMB"/>
    <property type="match status" value="1"/>
</dbReference>
<dbReference type="EMBL" id="MLJW01002130">
    <property type="protein sequence ID" value="OIQ75557.1"/>
    <property type="molecule type" value="Genomic_DNA"/>
</dbReference>
<dbReference type="GO" id="GO:0008176">
    <property type="term" value="F:tRNA (guanine(46)-N7)-methyltransferase activity"/>
    <property type="evidence" value="ECO:0007669"/>
    <property type="project" value="UniProtKB-EC"/>
</dbReference>
<dbReference type="HAMAP" id="MF_01057">
    <property type="entry name" value="tRNA_methyltr_TrmB"/>
    <property type="match status" value="1"/>
</dbReference>
<dbReference type="CDD" id="cd02440">
    <property type="entry name" value="AdoMet_MTases"/>
    <property type="match status" value="1"/>
</dbReference>
<dbReference type="EC" id="2.1.1.33" evidence="2"/>
<accession>A0A1J5QHT8</accession>
<dbReference type="PANTHER" id="PTHR23417">
    <property type="entry name" value="3-DEOXY-D-MANNO-OCTULOSONIC-ACID TRANSFERASE/TRNA GUANINE-N 7 - -METHYLTRANSFERASE"/>
    <property type="match status" value="1"/>
</dbReference>
<dbReference type="Pfam" id="PF02390">
    <property type="entry name" value="Methyltransf_4"/>
    <property type="match status" value="1"/>
</dbReference>
<protein>
    <recommendedName>
        <fullName evidence="2">tRNA (guanine(46)-N(7))-methyltransferase</fullName>
        <ecNumber evidence="2">2.1.1.33</ecNumber>
    </recommendedName>
</protein>
<keyword evidence="6" id="KW-0819">tRNA processing</keyword>
<evidence type="ECO:0000256" key="2">
    <source>
        <dbReference type="ARBA" id="ARBA00011977"/>
    </source>
</evidence>
<keyword evidence="5" id="KW-0949">S-adenosyl-L-methionine</keyword>
<dbReference type="GO" id="GO:0043527">
    <property type="term" value="C:tRNA methyltransferase complex"/>
    <property type="evidence" value="ECO:0007669"/>
    <property type="project" value="TreeGrafter"/>
</dbReference>
<evidence type="ECO:0000256" key="6">
    <source>
        <dbReference type="ARBA" id="ARBA00022694"/>
    </source>
</evidence>
<keyword evidence="3 7" id="KW-0489">Methyltransferase</keyword>